<dbReference type="EMBL" id="BMRE01000108">
    <property type="protein sequence ID" value="GGU86934.1"/>
    <property type="molecule type" value="Genomic_DNA"/>
</dbReference>
<dbReference type="Proteomes" id="UP000649573">
    <property type="component" value="Unassembled WGS sequence"/>
</dbReference>
<evidence type="ECO:0000256" key="1">
    <source>
        <dbReference type="SAM" id="SignalP"/>
    </source>
</evidence>
<evidence type="ECO:0000313" key="3">
    <source>
        <dbReference type="Proteomes" id="UP000649573"/>
    </source>
</evidence>
<reference evidence="3" key="1">
    <citation type="journal article" date="2019" name="Int. J. Syst. Evol. Microbiol.">
        <title>The Global Catalogue of Microorganisms (GCM) 10K type strain sequencing project: providing services to taxonomists for standard genome sequencing and annotation.</title>
        <authorList>
            <consortium name="The Broad Institute Genomics Platform"/>
            <consortium name="The Broad Institute Genome Sequencing Center for Infectious Disease"/>
            <person name="Wu L."/>
            <person name="Ma J."/>
        </authorList>
    </citation>
    <scope>NUCLEOTIDE SEQUENCE [LARGE SCALE GENOMIC DNA]</scope>
    <source>
        <strain evidence="3">JCM 3296</strain>
    </source>
</reference>
<protein>
    <submittedName>
        <fullName evidence="2">Uncharacterized protein</fullName>
    </submittedName>
</protein>
<organism evidence="2 3">
    <name type="scientific">Lentzea flava</name>
    <dbReference type="NCBI Taxonomy" id="103732"/>
    <lineage>
        <taxon>Bacteria</taxon>
        <taxon>Bacillati</taxon>
        <taxon>Actinomycetota</taxon>
        <taxon>Actinomycetes</taxon>
        <taxon>Pseudonocardiales</taxon>
        <taxon>Pseudonocardiaceae</taxon>
        <taxon>Lentzea</taxon>
    </lineage>
</organism>
<keyword evidence="3" id="KW-1185">Reference proteome</keyword>
<name>A0ABQ2VIZ8_9PSEU</name>
<feature type="chain" id="PRO_5045868011" evidence="1">
    <location>
        <begin position="23"/>
        <end position="89"/>
    </location>
</feature>
<proteinExistence type="predicted"/>
<feature type="signal peptide" evidence="1">
    <location>
        <begin position="1"/>
        <end position="22"/>
    </location>
</feature>
<evidence type="ECO:0000313" key="2">
    <source>
        <dbReference type="EMBL" id="GGU86934.1"/>
    </source>
</evidence>
<accession>A0ABQ2VIZ8</accession>
<keyword evidence="1" id="KW-0732">Signal</keyword>
<comment type="caution">
    <text evidence="2">The sequence shown here is derived from an EMBL/GenBank/DDBJ whole genome shotgun (WGS) entry which is preliminary data.</text>
</comment>
<sequence length="89" mass="9697">MLRRIATGVAFALVMVGGMASAAGMAQADSGQTELAASGSLTFVQWWNGAYSMYALSECENTAQGRYPGQYHECRPNRPDNTTQLWVQF</sequence>
<gene>
    <name evidence="2" type="ORF">GCM10010178_91050</name>
</gene>